<dbReference type="PANTHER" id="PTHR37984">
    <property type="entry name" value="PROTEIN CBG26694"/>
    <property type="match status" value="1"/>
</dbReference>
<reference evidence="2 3" key="1">
    <citation type="submission" date="2023-02" db="EMBL/GenBank/DDBJ databases">
        <title>LHISI_Scaffold_Assembly.</title>
        <authorList>
            <person name="Stuart O.P."/>
            <person name="Cleave R."/>
            <person name="Magrath M.J.L."/>
            <person name="Mikheyev A.S."/>
        </authorList>
    </citation>
    <scope>NUCLEOTIDE SEQUENCE [LARGE SCALE GENOMIC DNA]</scope>
    <source>
        <strain evidence="2">Daus_M_001</strain>
        <tissue evidence="2">Leg muscle</tissue>
    </source>
</reference>
<evidence type="ECO:0000256" key="1">
    <source>
        <dbReference type="SAM" id="MobiDB-lite"/>
    </source>
</evidence>
<accession>A0ABQ9H9Q0</accession>
<evidence type="ECO:0000313" key="3">
    <source>
        <dbReference type="Proteomes" id="UP001159363"/>
    </source>
</evidence>
<dbReference type="InterPro" id="IPR050951">
    <property type="entry name" value="Retrovirus_Pol_polyprotein"/>
</dbReference>
<organism evidence="2 3">
    <name type="scientific">Dryococelus australis</name>
    <dbReference type="NCBI Taxonomy" id="614101"/>
    <lineage>
        <taxon>Eukaryota</taxon>
        <taxon>Metazoa</taxon>
        <taxon>Ecdysozoa</taxon>
        <taxon>Arthropoda</taxon>
        <taxon>Hexapoda</taxon>
        <taxon>Insecta</taxon>
        <taxon>Pterygota</taxon>
        <taxon>Neoptera</taxon>
        <taxon>Polyneoptera</taxon>
        <taxon>Phasmatodea</taxon>
        <taxon>Verophasmatodea</taxon>
        <taxon>Anareolatae</taxon>
        <taxon>Phasmatidae</taxon>
        <taxon>Eurycanthinae</taxon>
        <taxon>Dryococelus</taxon>
    </lineage>
</organism>
<comment type="caution">
    <text evidence="2">The sequence shown here is derived from an EMBL/GenBank/DDBJ whole genome shotgun (WGS) entry which is preliminary data.</text>
</comment>
<dbReference type="EMBL" id="JARBHB010000006">
    <property type="protein sequence ID" value="KAJ8881027.1"/>
    <property type="molecule type" value="Genomic_DNA"/>
</dbReference>
<protein>
    <submittedName>
        <fullName evidence="2">Uncharacterized protein</fullName>
    </submittedName>
</protein>
<sequence>MAHSFTLPCPPLLLKERNIAENWSTFKRQYQDYALATGVDKLPETVHVATFRTILGVEESVAKYVEKLKTRAATCEFGGLLAELIRDWLVLGIQSNSLWKKLLSNKNLTLETAINIASAHELTEQQVQHMAECQDMHKLSEDVIHVVRGSRDMQPRELRPSKTTVQDKRQPAKVNNSQTCIYCVRSHQQGKRFCPAAGKGCHHYKKMGHFATVCRSRQMEDAESKHPYNFIQNQGCMELHDKDIMYFIQERVTGEVDPQLGNSTTVLKCYANTQLILAHTKGTYILTFQIVDLDCTPIISATDSMRLRLIRVKAKLCSVEGYVNRLNEHTTQQKNRLISGKITEDDIRQEF</sequence>
<dbReference type="Proteomes" id="UP001159363">
    <property type="component" value="Chromosome 5"/>
</dbReference>
<proteinExistence type="predicted"/>
<name>A0ABQ9H9Q0_9NEOP</name>
<keyword evidence="3" id="KW-1185">Reference proteome</keyword>
<dbReference type="PANTHER" id="PTHR37984:SF9">
    <property type="entry name" value="INTEGRASE CATALYTIC DOMAIN-CONTAINING PROTEIN"/>
    <property type="match status" value="1"/>
</dbReference>
<feature type="region of interest" description="Disordered" evidence="1">
    <location>
        <begin position="151"/>
        <end position="170"/>
    </location>
</feature>
<gene>
    <name evidence="2" type="ORF">PR048_017500</name>
</gene>
<evidence type="ECO:0000313" key="2">
    <source>
        <dbReference type="EMBL" id="KAJ8881027.1"/>
    </source>
</evidence>